<gene>
    <name evidence="2" type="ORF">L207DRAFT_571136</name>
</gene>
<protein>
    <submittedName>
        <fullName evidence="2">Uncharacterized protein</fullName>
    </submittedName>
</protein>
<proteinExistence type="predicted"/>
<keyword evidence="1" id="KW-0812">Transmembrane</keyword>
<name>A0A2J6R542_HYAVF</name>
<keyword evidence="1" id="KW-0472">Membrane</keyword>
<dbReference type="AlphaFoldDB" id="A0A2J6R542"/>
<evidence type="ECO:0000256" key="1">
    <source>
        <dbReference type="SAM" id="Phobius"/>
    </source>
</evidence>
<dbReference type="OrthoDB" id="4725912at2759"/>
<dbReference type="EMBL" id="KZ613955">
    <property type="protein sequence ID" value="PMD33646.1"/>
    <property type="molecule type" value="Genomic_DNA"/>
</dbReference>
<keyword evidence="1" id="KW-1133">Transmembrane helix</keyword>
<reference evidence="2 3" key="1">
    <citation type="submission" date="2016-04" db="EMBL/GenBank/DDBJ databases">
        <title>A degradative enzymes factory behind the ericoid mycorrhizal symbiosis.</title>
        <authorList>
            <consortium name="DOE Joint Genome Institute"/>
            <person name="Martino E."/>
            <person name="Morin E."/>
            <person name="Grelet G."/>
            <person name="Kuo A."/>
            <person name="Kohler A."/>
            <person name="Daghino S."/>
            <person name="Barry K."/>
            <person name="Choi C."/>
            <person name="Cichocki N."/>
            <person name="Clum A."/>
            <person name="Copeland A."/>
            <person name="Hainaut M."/>
            <person name="Haridas S."/>
            <person name="Labutti K."/>
            <person name="Lindquist E."/>
            <person name="Lipzen A."/>
            <person name="Khouja H.-R."/>
            <person name="Murat C."/>
            <person name="Ohm R."/>
            <person name="Olson A."/>
            <person name="Spatafora J."/>
            <person name="Veneault-Fourrey C."/>
            <person name="Henrissat B."/>
            <person name="Grigoriev I."/>
            <person name="Martin F."/>
            <person name="Perotto S."/>
        </authorList>
    </citation>
    <scope>NUCLEOTIDE SEQUENCE [LARGE SCALE GENOMIC DNA]</scope>
    <source>
        <strain evidence="2 3">F</strain>
    </source>
</reference>
<dbReference type="Proteomes" id="UP000235786">
    <property type="component" value="Unassembled WGS sequence"/>
</dbReference>
<accession>A0A2J6R542</accession>
<evidence type="ECO:0000313" key="2">
    <source>
        <dbReference type="EMBL" id="PMD33646.1"/>
    </source>
</evidence>
<sequence length="188" mass="20559">MAPSIQILHVHYRGKKLSILDSDDSTPIYTVQIPSQGMKLSLSPSISWTHKPYSPTSQEPSKPTKPIATATFAALSTSVTVTIHSLQLTLQREKTFNRSYIFTNANGTALRWENDGMLSGDWKLVDVKSNAVQARFRNKVFSSSELGTFEVMGCEEEERDLVVVSGLAVLVMVQSTVLAALVLAGGED</sequence>
<organism evidence="2 3">
    <name type="scientific">Hyaloscypha variabilis (strain UAMH 11265 / GT02V1 / F)</name>
    <name type="common">Meliniomyces variabilis</name>
    <dbReference type="NCBI Taxonomy" id="1149755"/>
    <lineage>
        <taxon>Eukaryota</taxon>
        <taxon>Fungi</taxon>
        <taxon>Dikarya</taxon>
        <taxon>Ascomycota</taxon>
        <taxon>Pezizomycotina</taxon>
        <taxon>Leotiomycetes</taxon>
        <taxon>Helotiales</taxon>
        <taxon>Hyaloscyphaceae</taxon>
        <taxon>Hyaloscypha</taxon>
        <taxon>Hyaloscypha variabilis</taxon>
    </lineage>
</organism>
<feature type="transmembrane region" description="Helical" evidence="1">
    <location>
        <begin position="161"/>
        <end position="184"/>
    </location>
</feature>
<keyword evidence="3" id="KW-1185">Reference proteome</keyword>
<evidence type="ECO:0000313" key="3">
    <source>
        <dbReference type="Proteomes" id="UP000235786"/>
    </source>
</evidence>